<gene>
    <name evidence="7" type="ORF">F53441_10893</name>
</gene>
<evidence type="ECO:0000256" key="2">
    <source>
        <dbReference type="ARBA" id="ARBA00022801"/>
    </source>
</evidence>
<dbReference type="InterPro" id="IPR041542">
    <property type="entry name" value="GH43_C2"/>
</dbReference>
<feature type="chain" id="PRO_5034916639" description="Beta-xylosidase C-terminal Concanavalin A-like domain-containing protein" evidence="5">
    <location>
        <begin position="20"/>
        <end position="529"/>
    </location>
</feature>
<dbReference type="OrthoDB" id="2139957at2759"/>
<dbReference type="CDD" id="cd09001">
    <property type="entry name" value="GH43_FsAxh1-like"/>
    <property type="match status" value="1"/>
</dbReference>
<evidence type="ECO:0000259" key="6">
    <source>
        <dbReference type="Pfam" id="PF17851"/>
    </source>
</evidence>
<dbReference type="InterPro" id="IPR013320">
    <property type="entry name" value="ConA-like_dom_sf"/>
</dbReference>
<protein>
    <recommendedName>
        <fullName evidence="6">Beta-xylosidase C-terminal Concanavalin A-like domain-containing protein</fullName>
    </recommendedName>
</protein>
<dbReference type="SUPFAM" id="SSF49899">
    <property type="entry name" value="Concanavalin A-like lectins/glucanases"/>
    <property type="match status" value="1"/>
</dbReference>
<sequence>MRLYSVLAAWATCLSPATAGLVPRANTFNNPIIYSDFPDNDVFLGPDNYYYFSASNFHFSPGAPILKSKDLLNWDLVGHSIPRLNFGDGYDLPPNSRYYRGGTWASSMRYRKSNGQWYWIGCINFWSTWVYTASSPEGPWYNKGNLGDNNCYYDNGILIDDDDTMYVVYGSKEVRVSQLSKDGFSQVKTQTVLKNTDIGVEDLEGNRMYKINGLYYILNDSPSGSQTWIWKSKSPWGPYESKILADKVTPPISGGNSPHQGSLIKTPSGDWYFMSFTWAYPSGRLPVLAPIEWGSDGFPILVKGANGGWGSSYPTLPGTNGVTKNWTRTDSFSGTSLIPSWEWNHNPDTNSFSVNNGLTLRTASVTKDIYQARNTLSHRTHGSHPVGIVNIDFSQMKDGDRAGLSAFRDQSAYIGIHRDNGKITLATKHGMILDEWNGQTKELGEVKATAAVPSGWTKVWLRLQMDTDPAGTGQTVFSYSWDGVKYETLGPNFKLYNGWAFFIAYRFGIFNYAESALGGSIKVESFTAA</sequence>
<dbReference type="EMBL" id="JAADJG010000529">
    <property type="protein sequence ID" value="KAF4445344.1"/>
    <property type="molecule type" value="Genomic_DNA"/>
</dbReference>
<accession>A0A8H4KAC1</accession>
<comment type="caution">
    <text evidence="7">The sequence shown here is derived from an EMBL/GenBank/DDBJ whole genome shotgun (WGS) entry which is preliminary data.</text>
</comment>
<dbReference type="Gene3D" id="2.115.10.20">
    <property type="entry name" value="Glycosyl hydrolase domain, family 43"/>
    <property type="match status" value="1"/>
</dbReference>
<dbReference type="Pfam" id="PF04616">
    <property type="entry name" value="Glyco_hydro_43"/>
    <property type="match status" value="1"/>
</dbReference>
<dbReference type="Gene3D" id="2.60.120.200">
    <property type="match status" value="1"/>
</dbReference>
<evidence type="ECO:0000256" key="1">
    <source>
        <dbReference type="ARBA" id="ARBA00009865"/>
    </source>
</evidence>
<proteinExistence type="inferred from homology"/>
<dbReference type="GO" id="GO:0005975">
    <property type="term" value="P:carbohydrate metabolic process"/>
    <property type="evidence" value="ECO:0007669"/>
    <property type="project" value="InterPro"/>
</dbReference>
<dbReference type="InterPro" id="IPR006710">
    <property type="entry name" value="Glyco_hydro_43"/>
</dbReference>
<organism evidence="7 8">
    <name type="scientific">Fusarium austroafricanum</name>
    <dbReference type="NCBI Taxonomy" id="2364996"/>
    <lineage>
        <taxon>Eukaryota</taxon>
        <taxon>Fungi</taxon>
        <taxon>Dikarya</taxon>
        <taxon>Ascomycota</taxon>
        <taxon>Pezizomycotina</taxon>
        <taxon>Sordariomycetes</taxon>
        <taxon>Hypocreomycetidae</taxon>
        <taxon>Hypocreales</taxon>
        <taxon>Nectriaceae</taxon>
        <taxon>Fusarium</taxon>
        <taxon>Fusarium concolor species complex</taxon>
    </lineage>
</organism>
<dbReference type="SUPFAM" id="SSF75005">
    <property type="entry name" value="Arabinanase/levansucrase/invertase"/>
    <property type="match status" value="1"/>
</dbReference>
<keyword evidence="5" id="KW-0732">Signal</keyword>
<feature type="signal peptide" evidence="5">
    <location>
        <begin position="1"/>
        <end position="19"/>
    </location>
</feature>
<dbReference type="Proteomes" id="UP000605986">
    <property type="component" value="Unassembled WGS sequence"/>
</dbReference>
<evidence type="ECO:0000256" key="5">
    <source>
        <dbReference type="SAM" id="SignalP"/>
    </source>
</evidence>
<dbReference type="PANTHER" id="PTHR42812">
    <property type="entry name" value="BETA-XYLOSIDASE"/>
    <property type="match status" value="1"/>
</dbReference>
<dbReference type="PANTHER" id="PTHR42812:SF15">
    <property type="entry name" value="HYDROLASE, PUTATIVE (AFU_ORTHOLOGUE AFUA_2G00930)-RELATED"/>
    <property type="match status" value="1"/>
</dbReference>
<keyword evidence="2 4" id="KW-0378">Hydrolase</keyword>
<evidence type="ECO:0000256" key="4">
    <source>
        <dbReference type="RuleBase" id="RU361187"/>
    </source>
</evidence>
<evidence type="ECO:0000313" key="8">
    <source>
        <dbReference type="Proteomes" id="UP000605986"/>
    </source>
</evidence>
<keyword evidence="8" id="KW-1185">Reference proteome</keyword>
<dbReference type="GO" id="GO:0004553">
    <property type="term" value="F:hydrolase activity, hydrolyzing O-glycosyl compounds"/>
    <property type="evidence" value="ECO:0007669"/>
    <property type="project" value="InterPro"/>
</dbReference>
<comment type="similarity">
    <text evidence="1 4">Belongs to the glycosyl hydrolase 43 family.</text>
</comment>
<evidence type="ECO:0000256" key="3">
    <source>
        <dbReference type="ARBA" id="ARBA00023295"/>
    </source>
</evidence>
<evidence type="ECO:0000313" key="7">
    <source>
        <dbReference type="EMBL" id="KAF4445344.1"/>
    </source>
</evidence>
<dbReference type="Pfam" id="PF17851">
    <property type="entry name" value="GH43_C2"/>
    <property type="match status" value="1"/>
</dbReference>
<name>A0A8H4KAC1_9HYPO</name>
<feature type="domain" description="Beta-xylosidase C-terminal Concanavalin A-like" evidence="6">
    <location>
        <begin position="330"/>
        <end position="526"/>
    </location>
</feature>
<dbReference type="InterPro" id="IPR051795">
    <property type="entry name" value="Glycosyl_Hydrlase_43"/>
</dbReference>
<dbReference type="AlphaFoldDB" id="A0A8H4KAC1"/>
<keyword evidence="3 4" id="KW-0326">Glycosidase</keyword>
<dbReference type="InterPro" id="IPR023296">
    <property type="entry name" value="Glyco_hydro_beta-prop_sf"/>
</dbReference>
<reference evidence="7" key="1">
    <citation type="submission" date="2020-01" db="EMBL/GenBank/DDBJ databases">
        <title>Identification and distribution of gene clusters putatively required for synthesis of sphingolipid metabolism inhibitors in phylogenetically diverse species of the filamentous fungus Fusarium.</title>
        <authorList>
            <person name="Kim H.-S."/>
            <person name="Busman M."/>
            <person name="Brown D.W."/>
            <person name="Divon H."/>
            <person name="Uhlig S."/>
            <person name="Proctor R.H."/>
        </authorList>
    </citation>
    <scope>NUCLEOTIDE SEQUENCE</scope>
    <source>
        <strain evidence="7">NRRL 53441</strain>
    </source>
</reference>